<proteinExistence type="predicted"/>
<evidence type="ECO:0000259" key="2">
    <source>
        <dbReference type="Pfam" id="PF25077"/>
    </source>
</evidence>
<dbReference type="RefSeq" id="WP_190268560.1">
    <property type="nucleotide sequence ID" value="NZ_BAABAD010000004.1"/>
</dbReference>
<dbReference type="Pfam" id="PF09423">
    <property type="entry name" value="PhoD"/>
    <property type="match status" value="1"/>
</dbReference>
<keyword evidence="4" id="KW-1185">Reference proteome</keyword>
<feature type="domain" description="PhoD-like phosphatase metallophosphatase" evidence="1">
    <location>
        <begin position="136"/>
        <end position="462"/>
    </location>
</feature>
<feature type="domain" description="DUF7800" evidence="2">
    <location>
        <begin position="2"/>
        <end position="84"/>
    </location>
</feature>
<dbReference type="InterPro" id="IPR029052">
    <property type="entry name" value="Metallo-depent_PP-like"/>
</dbReference>
<dbReference type="CDD" id="cd07389">
    <property type="entry name" value="MPP_PhoD"/>
    <property type="match status" value="1"/>
</dbReference>
<evidence type="ECO:0000259" key="1">
    <source>
        <dbReference type="Pfam" id="PF09423"/>
    </source>
</evidence>
<evidence type="ECO:0000313" key="3">
    <source>
        <dbReference type="EMBL" id="MBD1322181.1"/>
    </source>
</evidence>
<comment type="caution">
    <text evidence="3">The sequence shown here is derived from an EMBL/GenBank/DDBJ whole genome shotgun (WGS) entry which is preliminary data.</text>
</comment>
<dbReference type="InterPro" id="IPR018946">
    <property type="entry name" value="PhoD-like_MPP"/>
</dbReference>
<sequence length="543" mass="60627">MALVLGPILRHVGETTATIWVQTDNRADVEVLGCRSSTFEVEGCHYALVVVDGLTPGSTTEYRLHVDGTQEWPPPESRYPPSVIRTRGADRDGSLRVVFGSCRYPKTGDAALDDKLGVDALDCYATRLTGQPVSALPDVVILLGDQVYADELTPEARRHLAGRRSGSVRTKRPPGEVVTFTEYEGLYRHTWGDPEIRWLMSTVPIAMIFDDHDIRDDWNTSAAWRASMNSVPWWRDRIRAGLASYWVYQHLGNLSPTELAADDDYRKVVDSTGDCWPLLVDLADRADDDADGEKGLRFSYRWDLGTARLVMIDSRNGRILSGGSRKMLSDREFAWLEEQMTDGVDRVDHVILGSSLPWLLPPALGDLQTINEIAANRSGFRGRLAEKIRQATDFEHWPAFMESFRRLSDLIIGVATRPGRAPATVSVLSGDVHHSYVARADHPGTTATAVHQLVCSPVHNHVPWYVKPVLEYAWSPRAARVTRAWARHLGSPPLPMNWSDVGGPLFGNTIATLMTNWRTARVVFEQPRDDRALSEVTRVSLTD</sequence>
<organism evidence="3 4">
    <name type="scientific">Gordonia hankookensis</name>
    <dbReference type="NCBI Taxonomy" id="589403"/>
    <lineage>
        <taxon>Bacteria</taxon>
        <taxon>Bacillati</taxon>
        <taxon>Actinomycetota</taxon>
        <taxon>Actinomycetes</taxon>
        <taxon>Mycobacteriales</taxon>
        <taxon>Gordoniaceae</taxon>
        <taxon>Gordonia</taxon>
    </lineage>
</organism>
<gene>
    <name evidence="3" type="ORF">IDF66_21595</name>
</gene>
<accession>A0ABR7WHG3</accession>
<dbReference type="Proteomes" id="UP000602395">
    <property type="component" value="Unassembled WGS sequence"/>
</dbReference>
<dbReference type="Pfam" id="PF25077">
    <property type="entry name" value="DUF7800"/>
    <property type="match status" value="1"/>
</dbReference>
<evidence type="ECO:0000313" key="4">
    <source>
        <dbReference type="Proteomes" id="UP000602395"/>
    </source>
</evidence>
<protein>
    <submittedName>
        <fullName evidence="3">Alkaline phosphatase family protein</fullName>
    </submittedName>
</protein>
<dbReference type="EMBL" id="JACWMS010000005">
    <property type="protein sequence ID" value="MBD1322181.1"/>
    <property type="molecule type" value="Genomic_DNA"/>
</dbReference>
<dbReference type="PANTHER" id="PTHR37031">
    <property type="entry name" value="METALLOPHOSPHATASE BINDING DOMAIN PROTEIN"/>
    <property type="match status" value="1"/>
</dbReference>
<reference evidence="3 4" key="1">
    <citation type="submission" date="2020-09" db="EMBL/GenBank/DDBJ databases">
        <title>Novel species in genus Gordonia.</title>
        <authorList>
            <person name="Zhang G."/>
        </authorList>
    </citation>
    <scope>NUCLEOTIDE SEQUENCE [LARGE SCALE GENOMIC DNA]</scope>
    <source>
        <strain evidence="3 4">ON-33</strain>
    </source>
</reference>
<dbReference type="Gene3D" id="3.60.21.70">
    <property type="entry name" value="PhoD-like phosphatase"/>
    <property type="match status" value="1"/>
</dbReference>
<dbReference type="InterPro" id="IPR038607">
    <property type="entry name" value="PhoD-like_sf"/>
</dbReference>
<dbReference type="PANTHER" id="PTHR37031:SF2">
    <property type="entry name" value="PHOD-LIKE PHOSPHATASE METALLOPHOSPHATASE DOMAIN-CONTAINING PROTEIN"/>
    <property type="match status" value="1"/>
</dbReference>
<dbReference type="InterPro" id="IPR056702">
    <property type="entry name" value="DUF7800"/>
</dbReference>
<name>A0ABR7WHG3_9ACTN</name>
<dbReference type="SUPFAM" id="SSF56300">
    <property type="entry name" value="Metallo-dependent phosphatases"/>
    <property type="match status" value="1"/>
</dbReference>